<comment type="function">
    <text evidence="4">Possible regulatory or functional link with the histocompatibility cluster.</text>
</comment>
<keyword evidence="9" id="KW-1185">Reference proteome</keyword>
<dbReference type="GO" id="GO:0005525">
    <property type="term" value="F:GTP binding"/>
    <property type="evidence" value="ECO:0007669"/>
    <property type="project" value="UniProtKB-KW"/>
</dbReference>
<evidence type="ECO:0000256" key="4">
    <source>
        <dbReference type="ARBA" id="ARBA00037770"/>
    </source>
</evidence>
<feature type="domain" description="CP-type G" evidence="7">
    <location>
        <begin position="188"/>
        <end position="414"/>
    </location>
</feature>
<evidence type="ECO:0000256" key="1">
    <source>
        <dbReference type="ARBA" id="ARBA00022553"/>
    </source>
</evidence>
<dbReference type="RefSeq" id="XP_030853719.1">
    <property type="nucleotide sequence ID" value="XM_030997859.1"/>
</dbReference>
<dbReference type="EnsemblMetazoa" id="XM_030997859">
    <property type="protein sequence ID" value="XP_030853719"/>
    <property type="gene ID" value="LOC105437593"/>
</dbReference>
<dbReference type="OMA" id="CDFPVRP"/>
<feature type="region of interest" description="Disordered" evidence="6">
    <location>
        <begin position="543"/>
        <end position="613"/>
    </location>
</feature>
<evidence type="ECO:0000256" key="6">
    <source>
        <dbReference type="SAM" id="MobiDB-lite"/>
    </source>
</evidence>
<organism evidence="8 9">
    <name type="scientific">Strongylocentrotus purpuratus</name>
    <name type="common">Purple sea urchin</name>
    <dbReference type="NCBI Taxonomy" id="7668"/>
    <lineage>
        <taxon>Eukaryota</taxon>
        <taxon>Metazoa</taxon>
        <taxon>Echinodermata</taxon>
        <taxon>Eleutherozoa</taxon>
        <taxon>Echinozoa</taxon>
        <taxon>Echinoidea</taxon>
        <taxon>Euechinoidea</taxon>
        <taxon>Echinacea</taxon>
        <taxon>Camarodonta</taxon>
        <taxon>Echinidea</taxon>
        <taxon>Strongylocentrotidae</taxon>
        <taxon>Strongylocentrotus</taxon>
    </lineage>
</organism>
<dbReference type="InterPro" id="IPR027417">
    <property type="entry name" value="P-loop_NTPase"/>
</dbReference>
<dbReference type="KEGG" id="spu:105437593"/>
<proteinExistence type="predicted"/>
<reference evidence="9" key="1">
    <citation type="submission" date="2015-02" db="EMBL/GenBank/DDBJ databases">
        <title>Genome sequencing for Strongylocentrotus purpuratus.</title>
        <authorList>
            <person name="Murali S."/>
            <person name="Liu Y."/>
            <person name="Vee V."/>
            <person name="English A."/>
            <person name="Wang M."/>
            <person name="Skinner E."/>
            <person name="Han Y."/>
            <person name="Muzny D.M."/>
            <person name="Worley K.C."/>
            <person name="Gibbs R.A."/>
        </authorList>
    </citation>
    <scope>NUCLEOTIDE SEQUENCE</scope>
</reference>
<accession>A0A7M7PQB7</accession>
<dbReference type="SUPFAM" id="SSF52540">
    <property type="entry name" value="P-loop containing nucleoside triphosphate hydrolases"/>
    <property type="match status" value="1"/>
</dbReference>
<feature type="compositionally biased region" description="Acidic residues" evidence="6">
    <location>
        <begin position="550"/>
        <end position="563"/>
    </location>
</feature>
<evidence type="ECO:0000256" key="5">
    <source>
        <dbReference type="ARBA" id="ARBA00039902"/>
    </source>
</evidence>
<protein>
    <recommendedName>
        <fullName evidence="5">Guanine nucleotide-binding protein-like 1</fullName>
    </recommendedName>
</protein>
<dbReference type="InterPro" id="IPR043358">
    <property type="entry name" value="GNL1-like"/>
</dbReference>
<dbReference type="GeneID" id="105437593"/>
<dbReference type="PROSITE" id="PS51721">
    <property type="entry name" value="G_CP"/>
    <property type="match status" value="1"/>
</dbReference>
<dbReference type="PANTHER" id="PTHR45709">
    <property type="entry name" value="LARGE SUBUNIT GTPASE 1 HOMOLOG-RELATED"/>
    <property type="match status" value="1"/>
</dbReference>
<dbReference type="CDD" id="cd01857">
    <property type="entry name" value="HSR1_MMR1"/>
    <property type="match status" value="1"/>
</dbReference>
<feature type="compositionally biased region" description="Acidic residues" evidence="6">
    <location>
        <begin position="571"/>
        <end position="580"/>
    </location>
</feature>
<feature type="compositionally biased region" description="Basic residues" evidence="6">
    <location>
        <begin position="1"/>
        <end position="14"/>
    </location>
</feature>
<dbReference type="Pfam" id="PF01926">
    <property type="entry name" value="MMR_HSR1"/>
    <property type="match status" value="1"/>
</dbReference>
<dbReference type="Proteomes" id="UP000007110">
    <property type="component" value="Unassembled WGS sequence"/>
</dbReference>
<dbReference type="Gene3D" id="3.40.50.300">
    <property type="entry name" value="P-loop containing nucleotide triphosphate hydrolases"/>
    <property type="match status" value="1"/>
</dbReference>
<evidence type="ECO:0000313" key="9">
    <source>
        <dbReference type="Proteomes" id="UP000007110"/>
    </source>
</evidence>
<feature type="compositionally biased region" description="Basic and acidic residues" evidence="6">
    <location>
        <begin position="581"/>
        <end position="590"/>
    </location>
</feature>
<evidence type="ECO:0000313" key="8">
    <source>
        <dbReference type="EnsemblMetazoa" id="XP_030853719"/>
    </source>
</evidence>
<dbReference type="PANTHER" id="PTHR45709:SF3">
    <property type="entry name" value="GUANINE NUCLEOTIDE-BINDING PROTEIN-LIKE 1"/>
    <property type="match status" value="1"/>
</dbReference>
<keyword evidence="3" id="KW-0342">GTP-binding</keyword>
<keyword evidence="1" id="KW-0597">Phosphoprotein</keyword>
<evidence type="ECO:0000259" key="7">
    <source>
        <dbReference type="PROSITE" id="PS51721"/>
    </source>
</evidence>
<reference evidence="8" key="2">
    <citation type="submission" date="2021-01" db="UniProtKB">
        <authorList>
            <consortium name="EnsemblMetazoa"/>
        </authorList>
    </citation>
    <scope>IDENTIFICATION</scope>
</reference>
<keyword evidence="2" id="KW-0547">Nucleotide-binding</keyword>
<dbReference type="OrthoDB" id="391988at2759"/>
<evidence type="ECO:0000256" key="2">
    <source>
        <dbReference type="ARBA" id="ARBA00022741"/>
    </source>
</evidence>
<feature type="region of interest" description="Disordered" evidence="6">
    <location>
        <begin position="1"/>
        <end position="89"/>
    </location>
</feature>
<dbReference type="FunCoup" id="A0A7M7PQB7">
    <property type="interactions" value="390"/>
</dbReference>
<name>A0A7M7PQB7_STRPU</name>
<dbReference type="AlphaFoldDB" id="A0A7M7PQB7"/>
<dbReference type="InterPro" id="IPR006073">
    <property type="entry name" value="GTP-bd"/>
</dbReference>
<dbReference type="GO" id="GO:0003924">
    <property type="term" value="F:GTPase activity"/>
    <property type="evidence" value="ECO:0000318"/>
    <property type="project" value="GO_Central"/>
</dbReference>
<evidence type="ECO:0000256" key="3">
    <source>
        <dbReference type="ARBA" id="ARBA00023134"/>
    </source>
</evidence>
<dbReference type="InterPro" id="IPR030378">
    <property type="entry name" value="G_CP_dom"/>
</dbReference>
<feature type="compositionally biased region" description="Basic and acidic residues" evidence="6">
    <location>
        <begin position="15"/>
        <end position="32"/>
    </location>
</feature>
<sequence length="613" mass="70014">MPRKKPFSGKQKKHQLQEKRDRKRPDRPDGHHRPPHGPHAGMGHRSRQQSQELLSSEDRNSTSEGEMPEVNALNQQPNQGMGLDSQYDPNRYHLHFQKDSKSELASRKKRAMQPYDPLPESALEVDIDDIYQPGSVLDMPKRPSWDYNVGKDKLEHREEQEFRNYLQTIYEKFPSKKLSYFEINLETWRQLWRVLEMSDIVLLITDIRHPALHFSPALYDYVTRDLKKHLILVLNKIDLAPPSVVVAWRSYLKEKFPQLQVICFTSFPRESQTPEGGISGVSGFKRKKRGKFTAVGPMQLLQACEMVTRGNVELNSWREKIEADMRGEDSLASQVIASNTEEMTMYEEHEAFKDGIITIGCVGHPNVGKSSVMNGLCGRKVVSASRTPGHTKHFQTIFLTPTVKLCDSPGLTFPSLVDKQFQILSGIYPVAQVQEPYTAVGYLAQRIPLTQILRIRHPEADGSPEGASGAHWTAFDICEAWAEKRGFITAKAARKDTYRAANNILRMAVDGRLCMCMTPPGYTAQKEFWEQHQETLEIGRLQDQHRRVEEDLDREGDKEDDLSDQFTSSGEDSDADVESNDVDRESDSRRKERRRKGNSSMATTNPFDLLMDA</sequence>
<dbReference type="InParanoid" id="A0A7M7PQB7"/>